<keyword evidence="6" id="KW-1185">Reference proteome</keyword>
<dbReference type="Proteomes" id="UP001217089">
    <property type="component" value="Unassembled WGS sequence"/>
</dbReference>
<organism evidence="5 6">
    <name type="scientific">Tegillarca granosa</name>
    <name type="common">Malaysian cockle</name>
    <name type="synonym">Anadara granosa</name>
    <dbReference type="NCBI Taxonomy" id="220873"/>
    <lineage>
        <taxon>Eukaryota</taxon>
        <taxon>Metazoa</taxon>
        <taxon>Spiralia</taxon>
        <taxon>Lophotrochozoa</taxon>
        <taxon>Mollusca</taxon>
        <taxon>Bivalvia</taxon>
        <taxon>Autobranchia</taxon>
        <taxon>Pteriomorphia</taxon>
        <taxon>Arcoida</taxon>
        <taxon>Arcoidea</taxon>
        <taxon>Arcidae</taxon>
        <taxon>Tegillarca</taxon>
    </lineage>
</organism>
<dbReference type="Gene3D" id="3.90.980.20">
    <property type="match status" value="1"/>
</dbReference>
<dbReference type="InterPro" id="IPR011011">
    <property type="entry name" value="Znf_FYVE_PHD"/>
</dbReference>
<accession>A0ABQ9FPG5</accession>
<feature type="region of interest" description="Disordered" evidence="3">
    <location>
        <begin position="28"/>
        <end position="54"/>
    </location>
</feature>
<dbReference type="EMBL" id="JARBDR010000214">
    <property type="protein sequence ID" value="KAJ8319169.1"/>
    <property type="molecule type" value="Genomic_DNA"/>
</dbReference>
<dbReference type="PANTHER" id="PTHR10598:SF0">
    <property type="entry name" value="SET1_ASH2 HISTONE METHYLTRANSFERASE COMPLEX SUBUNIT ASH2"/>
    <property type="match status" value="1"/>
</dbReference>
<dbReference type="PANTHER" id="PTHR10598">
    <property type="entry name" value="SET1/ASH2 HISTONE METHYLTRANSFERASE COMPLEX SUBUNIT ASH2"/>
    <property type="match status" value="1"/>
</dbReference>
<dbReference type="InterPro" id="IPR043136">
    <property type="entry name" value="B30.2/SPRY_sf"/>
</dbReference>
<evidence type="ECO:0000256" key="3">
    <source>
        <dbReference type="SAM" id="MobiDB-lite"/>
    </source>
</evidence>
<reference evidence="5 6" key="1">
    <citation type="submission" date="2022-12" db="EMBL/GenBank/DDBJ databases">
        <title>Chromosome-level genome of Tegillarca granosa.</title>
        <authorList>
            <person name="Kim J."/>
        </authorList>
    </citation>
    <scope>NUCLEOTIDE SEQUENCE [LARGE SCALE GENOMIC DNA]</scope>
    <source>
        <strain evidence="5">Teg-2019</strain>
        <tissue evidence="5">Adductor muscle</tissue>
    </source>
</reference>
<dbReference type="SMART" id="SM00449">
    <property type="entry name" value="SPRY"/>
    <property type="match status" value="1"/>
</dbReference>
<evidence type="ECO:0000313" key="5">
    <source>
        <dbReference type="EMBL" id="KAJ8319169.1"/>
    </source>
</evidence>
<dbReference type="Pfam" id="PF21198">
    <property type="entry name" value="ASH2L-like_WH"/>
    <property type="match status" value="1"/>
</dbReference>
<dbReference type="SUPFAM" id="SSF57903">
    <property type="entry name" value="FYVE/PHD zinc finger"/>
    <property type="match status" value="1"/>
</dbReference>
<proteinExistence type="predicted"/>
<sequence length="554" mass="62521">MDGAAGDQTTVKEDNVLISADRSGIGVEGSMVTTKKDQETAEESAMDTSEHGKSRNLSGVELQCASCMKWFHSECIGCYIGTVIPFMTNYQFSCKHCSFSQICYTAVANLMNQSRMKGENKITFSKDKEIIPFIDKQWENLTTMPRRVKLTWHTTISKTMAKETDIFSYSEETLGDPHFGLDLYKVGPNNDIFKLGVSVQTGGKPGPVPDIVGSGKGRGTKRKTPFENPQLAGSKQKRSDVSTTAKLAPHGYPLEHPFNKDGYRYILAESDPHAPNRQAFDESLDMAGKPIPGYLYRTFLGAEVLLALNDRAPQLKLSDDRLSVTGDKGYSMVRATHGVKRGCWYYEAIIEEMPAESATRLGWSQELGNLQAPCGYDKFSYSWRSRKGTRFHQSRGKHYSDEGFSEGDVLGFFIQLPTPDDPNKLLPQTYKDRPLVKFKSHLYYEEKDHVTETEKNLKPSSGSKMIMFKNGESKGVAFEDMFEGTYFPAVSLYKNCKVTMNFGPKFKFPPQDLKDFRPDDKMYKELFTVYKKFLKLKNNFEIADCAIIESLFKI</sequence>
<evidence type="ECO:0000256" key="2">
    <source>
        <dbReference type="ARBA" id="ARBA00023242"/>
    </source>
</evidence>
<evidence type="ECO:0000259" key="4">
    <source>
        <dbReference type="PROSITE" id="PS50188"/>
    </source>
</evidence>
<keyword evidence="2" id="KW-0539">Nucleus</keyword>
<evidence type="ECO:0000256" key="1">
    <source>
        <dbReference type="ARBA" id="ARBA00004123"/>
    </source>
</evidence>
<dbReference type="Gene3D" id="2.60.120.920">
    <property type="match status" value="1"/>
</dbReference>
<evidence type="ECO:0000313" key="6">
    <source>
        <dbReference type="Proteomes" id="UP001217089"/>
    </source>
</evidence>
<dbReference type="Pfam" id="PF00622">
    <property type="entry name" value="SPRY"/>
    <property type="match status" value="1"/>
</dbReference>
<dbReference type="InterPro" id="IPR003877">
    <property type="entry name" value="SPRY_dom"/>
</dbReference>
<name>A0ABQ9FPG5_TEGGR</name>
<dbReference type="CDD" id="cd15583">
    <property type="entry name" value="PHD_ash2p_like"/>
    <property type="match status" value="1"/>
</dbReference>
<comment type="caution">
    <text evidence="5">The sequence shown here is derived from an EMBL/GenBank/DDBJ whole genome shotgun (WGS) entry which is preliminary data.</text>
</comment>
<protein>
    <recommendedName>
        <fullName evidence="4">B30.2/SPRY domain-containing protein</fullName>
    </recommendedName>
</protein>
<dbReference type="CDD" id="cd12872">
    <property type="entry name" value="SPRY_Ash2"/>
    <property type="match status" value="1"/>
</dbReference>
<dbReference type="InterPro" id="IPR001870">
    <property type="entry name" value="B30.2/SPRY"/>
</dbReference>
<comment type="subcellular location">
    <subcellularLocation>
        <location evidence="1">Nucleus</location>
    </subcellularLocation>
</comment>
<feature type="domain" description="B30.2/SPRY" evidence="4">
    <location>
        <begin position="284"/>
        <end position="507"/>
    </location>
</feature>
<dbReference type="SUPFAM" id="SSF49899">
    <property type="entry name" value="Concanavalin A-like lectins/glucanases"/>
    <property type="match status" value="1"/>
</dbReference>
<dbReference type="InterPro" id="IPR037353">
    <property type="entry name" value="ASH2"/>
</dbReference>
<dbReference type="InterPro" id="IPR013320">
    <property type="entry name" value="ConA-like_dom_sf"/>
</dbReference>
<gene>
    <name evidence="5" type="ORF">KUTeg_004260</name>
</gene>
<feature type="region of interest" description="Disordered" evidence="3">
    <location>
        <begin position="204"/>
        <end position="242"/>
    </location>
</feature>
<dbReference type="PROSITE" id="PS50188">
    <property type="entry name" value="B302_SPRY"/>
    <property type="match status" value="1"/>
</dbReference>
<dbReference type="InterPro" id="IPR053835">
    <property type="entry name" value="ASH2L-like_WH"/>
</dbReference>